<evidence type="ECO:0000313" key="3">
    <source>
        <dbReference type="Proteomes" id="UP000305100"/>
    </source>
</evidence>
<keyword evidence="1" id="KW-1133">Transmembrane helix</keyword>
<reference evidence="2 3" key="1">
    <citation type="submission" date="2019-05" db="EMBL/GenBank/DDBJ databases">
        <title>The metagenome of a microbial culture collection derived from dairy environment covers the genomic content of the human microbiome.</title>
        <authorList>
            <person name="Roder T."/>
            <person name="Wuthrich D."/>
            <person name="Sattari Z."/>
            <person name="Von Ah U."/>
            <person name="Bar C."/>
            <person name="Ronchi F."/>
            <person name="Macpherson A.J."/>
            <person name="Ganal-Vonarburg S.C."/>
            <person name="Bruggmann R."/>
            <person name="Vergeres G."/>
        </authorList>
    </citation>
    <scope>NUCLEOTIDE SEQUENCE [LARGE SCALE GENOMIC DNA]</scope>
    <source>
        <strain evidence="2 3">FAM 1079</strain>
    </source>
</reference>
<organism evidence="2 3">
    <name type="scientific">Lentilactobacillus parafarraginis</name>
    <dbReference type="NCBI Taxonomy" id="390842"/>
    <lineage>
        <taxon>Bacteria</taxon>
        <taxon>Bacillati</taxon>
        <taxon>Bacillota</taxon>
        <taxon>Bacilli</taxon>
        <taxon>Lactobacillales</taxon>
        <taxon>Lactobacillaceae</taxon>
        <taxon>Lentilactobacillus</taxon>
    </lineage>
</organism>
<dbReference type="AlphaFoldDB" id="A0A5R9CZ72"/>
<feature type="transmembrane region" description="Helical" evidence="1">
    <location>
        <begin position="7"/>
        <end position="22"/>
    </location>
</feature>
<dbReference type="Proteomes" id="UP000305100">
    <property type="component" value="Unassembled WGS sequence"/>
</dbReference>
<protein>
    <submittedName>
        <fullName evidence="2">Uncharacterized protein</fullName>
    </submittedName>
</protein>
<feature type="transmembrane region" description="Helical" evidence="1">
    <location>
        <begin position="34"/>
        <end position="51"/>
    </location>
</feature>
<sequence length="59" mass="6943">MALIRSLAVWIIIYASQCWLGYVNKWNLESADFYIFYAVATLMMVISYVMGRIEDLEEK</sequence>
<accession>A0A5R9CZ72</accession>
<keyword evidence="1" id="KW-0472">Membrane</keyword>
<dbReference type="RefSeq" id="WP_054736268.1">
    <property type="nucleotide sequence ID" value="NZ_VBSX01000005.1"/>
</dbReference>
<gene>
    <name evidence="2" type="ORF">FEZ41_03425</name>
</gene>
<proteinExistence type="predicted"/>
<dbReference type="EMBL" id="VBSX01000005">
    <property type="protein sequence ID" value="TLQ20441.1"/>
    <property type="molecule type" value="Genomic_DNA"/>
</dbReference>
<comment type="caution">
    <text evidence="2">The sequence shown here is derived from an EMBL/GenBank/DDBJ whole genome shotgun (WGS) entry which is preliminary data.</text>
</comment>
<evidence type="ECO:0000313" key="2">
    <source>
        <dbReference type="EMBL" id="TLQ20441.1"/>
    </source>
</evidence>
<evidence type="ECO:0000256" key="1">
    <source>
        <dbReference type="SAM" id="Phobius"/>
    </source>
</evidence>
<keyword evidence="1" id="KW-0812">Transmembrane</keyword>
<name>A0A5R9CZ72_9LACO</name>